<reference evidence="2" key="1">
    <citation type="journal article" date="2019" name="Int. J. Syst. Evol. Microbiol.">
        <title>The Global Catalogue of Microorganisms (GCM) 10K type strain sequencing project: providing services to taxonomists for standard genome sequencing and annotation.</title>
        <authorList>
            <consortium name="The Broad Institute Genomics Platform"/>
            <consortium name="The Broad Institute Genome Sequencing Center for Infectious Disease"/>
            <person name="Wu L."/>
            <person name="Ma J."/>
        </authorList>
    </citation>
    <scope>NUCLEOTIDE SEQUENCE [LARGE SCALE GENOMIC DNA]</scope>
    <source>
        <strain evidence="2">CGMCC 4.7248</strain>
    </source>
</reference>
<keyword evidence="2" id="KW-1185">Reference proteome</keyword>
<name>A0ABW0UIX3_9ACTN</name>
<gene>
    <name evidence="1" type="ORF">ACFPZJ_03755</name>
</gene>
<evidence type="ECO:0000313" key="2">
    <source>
        <dbReference type="Proteomes" id="UP001596154"/>
    </source>
</evidence>
<sequence length="350" mass="38491">MTTILAAAYRDVLLRDSFLDTGQTPTTGDICQSPDIIPYGDDFLSFDRLESTYETGPDLGRPVTSGQNNNFYIRAKNYKGSATSGKVRLWVAPASLLLTPNQWKILYAPGHQVWVPLVNRNDGQQIQSRQIARSKVAFTWGGDPSGAHHCSVAVVDTPDHPAENIPDHFDSNGEFAYWVANSPWVAWRNLVIISAGQYFRTQDVGIGNLDSTPSQFFFKVEARGIPVGQNNDNEIQLECTDPRATFKVKTDVPPPDPHTGLQQTVLGPVTLPARFAGQAQLSVTTHQPLDDDAYIVLSAYKLFDMADASEFERRLAIDAAELGAQVKGNAYRLGDCTFASEKDGLVTDLR</sequence>
<organism evidence="1 2">
    <name type="scientific">Streptomyces bullii</name>
    <dbReference type="NCBI Taxonomy" id="349910"/>
    <lineage>
        <taxon>Bacteria</taxon>
        <taxon>Bacillati</taxon>
        <taxon>Actinomycetota</taxon>
        <taxon>Actinomycetes</taxon>
        <taxon>Kitasatosporales</taxon>
        <taxon>Streptomycetaceae</taxon>
        <taxon>Streptomyces</taxon>
    </lineage>
</organism>
<dbReference type="Proteomes" id="UP001596154">
    <property type="component" value="Unassembled WGS sequence"/>
</dbReference>
<accession>A0ABW0UIX3</accession>
<dbReference type="RefSeq" id="WP_381017057.1">
    <property type="nucleotide sequence ID" value="NZ_JBHSNY010000001.1"/>
</dbReference>
<proteinExistence type="predicted"/>
<comment type="caution">
    <text evidence="1">The sequence shown here is derived from an EMBL/GenBank/DDBJ whole genome shotgun (WGS) entry which is preliminary data.</text>
</comment>
<protein>
    <submittedName>
        <fullName evidence="1">Uncharacterized protein</fullName>
    </submittedName>
</protein>
<dbReference type="EMBL" id="JBHSNY010000001">
    <property type="protein sequence ID" value="MFC5632918.1"/>
    <property type="molecule type" value="Genomic_DNA"/>
</dbReference>
<evidence type="ECO:0000313" key="1">
    <source>
        <dbReference type="EMBL" id="MFC5632918.1"/>
    </source>
</evidence>